<dbReference type="EC" id="2.7.7.65" evidence="2"/>
<feature type="transmembrane region" description="Helical" evidence="4">
    <location>
        <begin position="182"/>
        <end position="201"/>
    </location>
</feature>
<dbReference type="SMART" id="SM00267">
    <property type="entry name" value="GGDEF"/>
    <property type="match status" value="1"/>
</dbReference>
<name>A0A1D9GNB6_9GAMM</name>
<dbReference type="GO" id="GO:0005886">
    <property type="term" value="C:plasma membrane"/>
    <property type="evidence" value="ECO:0007669"/>
    <property type="project" value="TreeGrafter"/>
</dbReference>
<dbReference type="STRING" id="1874317.BKP64_13680"/>
<evidence type="ECO:0000256" key="4">
    <source>
        <dbReference type="SAM" id="Phobius"/>
    </source>
</evidence>
<sequence length="757" mass="84360">MHVVRPWHLIIALMLVLIVPQLGHAASQPVTEGWEYRWGDSPFNTDGVPEWAYKDEPGQWHDIGFPSNPPDRNGHEHVWYRVTLPPGEWQDPVLYIYSVDIIVQVYLDNKKIYQYGTFDEEGRGRFEGWPWHEIRLPEGYENKTVYFRVFSDYTDIGLWGEVSIMDHRDLVLYVLENSLESLIIAGFSSLIAILALIFALLQTEKKTFGSIALFTLSSSVMLVSETQASLLISYQPLLWDYLAAGSYYMLPVAMALLLAQWLASHRPWVINLIWKLHAVYLVAAIGLSLVGAVDLSSTFPPFDGLFLISLLTISAVVIRRFWSMSKEQQFLLLAYAVFCALLIGDMAVAHGILPWGRVPVSWGILIFSLTIVIISLWHYVSTQRALRDLNVSLEEQVAERTASAESLARREQARARMLTFENEKSRVLGDMITELQDCVGLKQALGLLGRTMPDLCSPLPGVFYGRSGDGVYERIADWGFGKEPGMLPSILEAGKNLPKPTISPPGPHGPAKEGASDALAGLMCFWINLESASDGTVTEGVLLLEGDGVFAPVENEYGSARLFAALNQAAQRIGIALSSIVLREELQKFSYEDALTGLKNRRYFDQLFEHECAVAHRRELPLSLLVIDIDHFKSFNDTHGHEAGDRALQSVAMVLQRQFRDSDIVCRYGGEEFVVIMPGAITPDAKDRAQHLCKAVSDVPVIFQGEDLGQLTVSVGVACWPDSGSEPEELLGLADKALYLAKEEGRNRVEIYGSRAA</sequence>
<dbReference type="PROSITE" id="PS50887">
    <property type="entry name" value="GGDEF"/>
    <property type="match status" value="1"/>
</dbReference>
<accession>A0A1D9GNB6</accession>
<dbReference type="KEGG" id="msq:BKP64_13680"/>
<dbReference type="SUPFAM" id="SSF55073">
    <property type="entry name" value="Nucleotide cyclase"/>
    <property type="match status" value="1"/>
</dbReference>
<gene>
    <name evidence="7" type="ORF">BKP64_13680</name>
</gene>
<feature type="chain" id="PRO_5009442009" description="diguanylate cyclase" evidence="5">
    <location>
        <begin position="26"/>
        <end position="757"/>
    </location>
</feature>
<keyword evidence="4" id="KW-0472">Membrane</keyword>
<dbReference type="Gene3D" id="3.30.70.270">
    <property type="match status" value="1"/>
</dbReference>
<dbReference type="OrthoDB" id="9803824at2"/>
<dbReference type="CDD" id="cd01949">
    <property type="entry name" value="GGDEF"/>
    <property type="match status" value="1"/>
</dbReference>
<dbReference type="AlphaFoldDB" id="A0A1D9GNB6"/>
<proteinExistence type="predicted"/>
<keyword evidence="4" id="KW-0812">Transmembrane</keyword>
<evidence type="ECO:0000256" key="2">
    <source>
        <dbReference type="ARBA" id="ARBA00012528"/>
    </source>
</evidence>
<protein>
    <recommendedName>
        <fullName evidence="2">diguanylate cyclase</fullName>
        <ecNumber evidence="2">2.7.7.65</ecNumber>
    </recommendedName>
</protein>
<dbReference type="EMBL" id="CP017715">
    <property type="protein sequence ID" value="AOY89132.1"/>
    <property type="molecule type" value="Genomic_DNA"/>
</dbReference>
<dbReference type="PANTHER" id="PTHR45138:SF9">
    <property type="entry name" value="DIGUANYLATE CYCLASE DGCM-RELATED"/>
    <property type="match status" value="1"/>
</dbReference>
<feature type="transmembrane region" description="Helical" evidence="4">
    <location>
        <begin position="359"/>
        <end position="380"/>
    </location>
</feature>
<dbReference type="PANTHER" id="PTHR45138">
    <property type="entry name" value="REGULATORY COMPONENTS OF SENSORY TRANSDUCTION SYSTEM"/>
    <property type="match status" value="1"/>
</dbReference>
<feature type="transmembrane region" description="Helical" evidence="4">
    <location>
        <begin position="246"/>
        <end position="263"/>
    </location>
</feature>
<evidence type="ECO:0000259" key="6">
    <source>
        <dbReference type="PROSITE" id="PS50887"/>
    </source>
</evidence>
<comment type="catalytic activity">
    <reaction evidence="3">
        <text>2 GTP = 3',3'-c-di-GMP + 2 diphosphate</text>
        <dbReference type="Rhea" id="RHEA:24898"/>
        <dbReference type="ChEBI" id="CHEBI:33019"/>
        <dbReference type="ChEBI" id="CHEBI:37565"/>
        <dbReference type="ChEBI" id="CHEBI:58805"/>
        <dbReference type="EC" id="2.7.7.65"/>
    </reaction>
</comment>
<dbReference type="GO" id="GO:0052621">
    <property type="term" value="F:diguanylate cyclase activity"/>
    <property type="evidence" value="ECO:0007669"/>
    <property type="project" value="UniProtKB-EC"/>
</dbReference>
<feature type="domain" description="GGDEF" evidence="6">
    <location>
        <begin position="620"/>
        <end position="754"/>
    </location>
</feature>
<evidence type="ECO:0000256" key="1">
    <source>
        <dbReference type="ARBA" id="ARBA00001946"/>
    </source>
</evidence>
<keyword evidence="8" id="KW-1185">Reference proteome</keyword>
<dbReference type="Pfam" id="PF00990">
    <property type="entry name" value="GGDEF"/>
    <property type="match status" value="1"/>
</dbReference>
<dbReference type="NCBIfam" id="TIGR00254">
    <property type="entry name" value="GGDEF"/>
    <property type="match status" value="1"/>
</dbReference>
<evidence type="ECO:0000313" key="8">
    <source>
        <dbReference type="Proteomes" id="UP000177445"/>
    </source>
</evidence>
<feature type="signal peptide" evidence="5">
    <location>
        <begin position="1"/>
        <end position="25"/>
    </location>
</feature>
<evidence type="ECO:0000256" key="5">
    <source>
        <dbReference type="SAM" id="SignalP"/>
    </source>
</evidence>
<dbReference type="InterPro" id="IPR043128">
    <property type="entry name" value="Rev_trsase/Diguanyl_cyclase"/>
</dbReference>
<dbReference type="InterPro" id="IPR000160">
    <property type="entry name" value="GGDEF_dom"/>
</dbReference>
<feature type="transmembrane region" description="Helical" evidence="4">
    <location>
        <begin position="272"/>
        <end position="293"/>
    </location>
</feature>
<dbReference type="InterPro" id="IPR029787">
    <property type="entry name" value="Nucleotide_cyclase"/>
</dbReference>
<evidence type="ECO:0000256" key="3">
    <source>
        <dbReference type="ARBA" id="ARBA00034247"/>
    </source>
</evidence>
<dbReference type="GO" id="GO:0043709">
    <property type="term" value="P:cell adhesion involved in single-species biofilm formation"/>
    <property type="evidence" value="ECO:0007669"/>
    <property type="project" value="TreeGrafter"/>
</dbReference>
<reference evidence="7 8" key="1">
    <citation type="submission" date="2016-10" db="EMBL/GenBank/DDBJ databases">
        <title>Marinobacter salinus sp. nov., a moderately halophilic bacterium isolated from a tidal flat environment.</title>
        <authorList>
            <person name="Park S.-J."/>
        </authorList>
    </citation>
    <scope>NUCLEOTIDE SEQUENCE [LARGE SCALE GENOMIC DNA]</scope>
    <source>
        <strain evidence="7 8">Hb8</strain>
    </source>
</reference>
<feature type="transmembrane region" description="Helical" evidence="4">
    <location>
        <begin position="299"/>
        <end position="318"/>
    </location>
</feature>
<dbReference type="GO" id="GO:1902201">
    <property type="term" value="P:negative regulation of bacterial-type flagellum-dependent cell motility"/>
    <property type="evidence" value="ECO:0007669"/>
    <property type="project" value="TreeGrafter"/>
</dbReference>
<organism evidence="7 8">
    <name type="scientific">Marinobacter salinus</name>
    <dbReference type="NCBI Taxonomy" id="1874317"/>
    <lineage>
        <taxon>Bacteria</taxon>
        <taxon>Pseudomonadati</taxon>
        <taxon>Pseudomonadota</taxon>
        <taxon>Gammaproteobacteria</taxon>
        <taxon>Pseudomonadales</taxon>
        <taxon>Marinobacteraceae</taxon>
        <taxon>Marinobacter</taxon>
    </lineage>
</organism>
<feature type="transmembrane region" description="Helical" evidence="4">
    <location>
        <begin position="330"/>
        <end position="353"/>
    </location>
</feature>
<dbReference type="InterPro" id="IPR050469">
    <property type="entry name" value="Diguanylate_Cyclase"/>
</dbReference>
<comment type="cofactor">
    <cofactor evidence="1">
        <name>Mg(2+)</name>
        <dbReference type="ChEBI" id="CHEBI:18420"/>
    </cofactor>
</comment>
<dbReference type="Proteomes" id="UP000177445">
    <property type="component" value="Chromosome"/>
</dbReference>
<keyword evidence="4" id="KW-1133">Transmembrane helix</keyword>
<dbReference type="FunFam" id="3.30.70.270:FF:000001">
    <property type="entry name" value="Diguanylate cyclase domain protein"/>
    <property type="match status" value="1"/>
</dbReference>
<evidence type="ECO:0000313" key="7">
    <source>
        <dbReference type="EMBL" id="AOY89132.1"/>
    </source>
</evidence>
<feature type="transmembrane region" description="Helical" evidence="4">
    <location>
        <begin position="213"/>
        <end position="234"/>
    </location>
</feature>
<dbReference type="RefSeq" id="WP_070971151.1">
    <property type="nucleotide sequence ID" value="NZ_CP017715.1"/>
</dbReference>
<keyword evidence="5" id="KW-0732">Signal</keyword>